<dbReference type="InterPro" id="IPR043133">
    <property type="entry name" value="GTP-CH-I_C/QueF"/>
</dbReference>
<keyword evidence="4 6" id="KW-0289">Folate biosynthesis</keyword>
<dbReference type="SUPFAM" id="SSF55620">
    <property type="entry name" value="Tetrahydrobiopterin biosynthesis enzymes-like"/>
    <property type="match status" value="1"/>
</dbReference>
<comment type="function">
    <text evidence="6">Catalyzes the conversion of 7,8-dihydroneopterin to 6-hydroxymethyl-7,8-dihydropterin.</text>
</comment>
<dbReference type="NCBIfam" id="TIGR00525">
    <property type="entry name" value="folB"/>
    <property type="match status" value="1"/>
</dbReference>
<comment type="similarity">
    <text evidence="3 6">Belongs to the DHNA family.</text>
</comment>
<name>A0A5C4S980_CHLTI</name>
<dbReference type="InterPro" id="IPR006157">
    <property type="entry name" value="FolB_dom"/>
</dbReference>
<organism evidence="8 9">
    <name type="scientific">Chlorobaculum thiosulfatiphilum</name>
    <name type="common">Chlorobium limicola f.sp. thiosulfatophilum</name>
    <dbReference type="NCBI Taxonomy" id="115852"/>
    <lineage>
        <taxon>Bacteria</taxon>
        <taxon>Pseudomonadati</taxon>
        <taxon>Chlorobiota</taxon>
        <taxon>Chlorobiia</taxon>
        <taxon>Chlorobiales</taxon>
        <taxon>Chlorobiaceae</taxon>
        <taxon>Chlorobaculum</taxon>
    </lineage>
</organism>
<dbReference type="GO" id="GO:0005737">
    <property type="term" value="C:cytoplasm"/>
    <property type="evidence" value="ECO:0007669"/>
    <property type="project" value="TreeGrafter"/>
</dbReference>
<dbReference type="GO" id="GO:0046656">
    <property type="term" value="P:folic acid biosynthetic process"/>
    <property type="evidence" value="ECO:0007669"/>
    <property type="project" value="UniProtKB-UniRule"/>
</dbReference>
<evidence type="ECO:0000259" key="7">
    <source>
        <dbReference type="SMART" id="SM00905"/>
    </source>
</evidence>
<evidence type="ECO:0000313" key="9">
    <source>
        <dbReference type="Proteomes" id="UP000308271"/>
    </source>
</evidence>
<comment type="pathway">
    <text evidence="2 6">Cofactor biosynthesis; tetrahydrofolate biosynthesis; 2-amino-4-hydroxy-6-hydroxymethyl-7,8-dihydropteridine diphosphate from 7,8-dihydroneopterin triphosphate: step 3/4.</text>
</comment>
<feature type="domain" description="Dihydroneopterin aldolase/epimerase" evidence="7">
    <location>
        <begin position="9"/>
        <end position="123"/>
    </location>
</feature>
<proteinExistence type="inferred from homology"/>
<dbReference type="RefSeq" id="WP_139456068.1">
    <property type="nucleotide sequence ID" value="NZ_VDCH01000002.1"/>
</dbReference>
<dbReference type="PANTHER" id="PTHR42844:SF1">
    <property type="entry name" value="DIHYDRONEOPTERIN ALDOLASE 1-RELATED"/>
    <property type="match status" value="1"/>
</dbReference>
<dbReference type="AlphaFoldDB" id="A0A5C4S980"/>
<dbReference type="GO" id="GO:0046654">
    <property type="term" value="P:tetrahydrofolate biosynthetic process"/>
    <property type="evidence" value="ECO:0007669"/>
    <property type="project" value="UniProtKB-UniRule"/>
</dbReference>
<comment type="caution">
    <text evidence="8">The sequence shown here is derived from an EMBL/GenBank/DDBJ whole genome shotgun (WGS) entry which is preliminary data.</text>
</comment>
<dbReference type="Proteomes" id="UP000308271">
    <property type="component" value="Unassembled WGS sequence"/>
</dbReference>
<keyword evidence="9" id="KW-1185">Reference proteome</keyword>
<gene>
    <name evidence="8" type="primary">folB</name>
    <name evidence="8" type="ORF">FGF66_01465</name>
</gene>
<evidence type="ECO:0000256" key="5">
    <source>
        <dbReference type="ARBA" id="ARBA00023239"/>
    </source>
</evidence>
<dbReference type="UniPathway" id="UPA00077">
    <property type="reaction ID" value="UER00154"/>
</dbReference>
<evidence type="ECO:0000256" key="6">
    <source>
        <dbReference type="RuleBase" id="RU362079"/>
    </source>
</evidence>
<comment type="catalytic activity">
    <reaction evidence="1 6">
        <text>7,8-dihydroneopterin = 6-hydroxymethyl-7,8-dihydropterin + glycolaldehyde</text>
        <dbReference type="Rhea" id="RHEA:10540"/>
        <dbReference type="ChEBI" id="CHEBI:17001"/>
        <dbReference type="ChEBI" id="CHEBI:17071"/>
        <dbReference type="ChEBI" id="CHEBI:44841"/>
        <dbReference type="EC" id="4.1.2.25"/>
    </reaction>
</comment>
<dbReference type="EC" id="4.1.2.25" evidence="6"/>
<evidence type="ECO:0000256" key="3">
    <source>
        <dbReference type="ARBA" id="ARBA00005708"/>
    </source>
</evidence>
<dbReference type="PANTHER" id="PTHR42844">
    <property type="entry name" value="DIHYDRONEOPTERIN ALDOLASE 1-RELATED"/>
    <property type="match status" value="1"/>
</dbReference>
<dbReference type="SMART" id="SM00905">
    <property type="entry name" value="FolB"/>
    <property type="match status" value="1"/>
</dbReference>
<dbReference type="Pfam" id="PF02152">
    <property type="entry name" value="FolB"/>
    <property type="match status" value="1"/>
</dbReference>
<dbReference type="InterPro" id="IPR006156">
    <property type="entry name" value="Dihydroneopterin_aldolase"/>
</dbReference>
<protein>
    <recommendedName>
        <fullName evidence="6">7,8-dihydroneopterin aldolase</fullName>
        <ecNumber evidence="6">4.1.2.25</ecNumber>
    </recommendedName>
</protein>
<dbReference type="GO" id="GO:0004150">
    <property type="term" value="F:dihydroneopterin aldolase activity"/>
    <property type="evidence" value="ECO:0007669"/>
    <property type="project" value="UniProtKB-UniRule"/>
</dbReference>
<evidence type="ECO:0000256" key="1">
    <source>
        <dbReference type="ARBA" id="ARBA00001353"/>
    </source>
</evidence>
<evidence type="ECO:0000313" key="8">
    <source>
        <dbReference type="EMBL" id="TNJ40123.1"/>
    </source>
</evidence>
<dbReference type="Gene3D" id="3.30.1130.10">
    <property type="match status" value="1"/>
</dbReference>
<evidence type="ECO:0000256" key="2">
    <source>
        <dbReference type="ARBA" id="ARBA00005013"/>
    </source>
</evidence>
<dbReference type="OrthoDB" id="9803748at2"/>
<reference evidence="8 9" key="1">
    <citation type="submission" date="2019-05" db="EMBL/GenBank/DDBJ databases">
        <title>Draft Whole-Genome sequence of the green sulfur bacterium Chlorobaculum thiosulfatiphilum DSM 249.</title>
        <authorList>
            <person name="Meyer T.E."/>
            <person name="Kyndt J.A."/>
        </authorList>
    </citation>
    <scope>NUCLEOTIDE SEQUENCE [LARGE SCALE GENOMIC DNA]</scope>
    <source>
        <strain evidence="8 9">DSM 249</strain>
    </source>
</reference>
<dbReference type="EMBL" id="VDCH01000002">
    <property type="protein sequence ID" value="TNJ40123.1"/>
    <property type="molecule type" value="Genomic_DNA"/>
</dbReference>
<dbReference type="NCBIfam" id="TIGR00526">
    <property type="entry name" value="folB_dom"/>
    <property type="match status" value="1"/>
</dbReference>
<sequence>MKLHHRSCVRLVNAVFYARHGVHEEERHLGGRYEVDAELVFDSREAAATDDISKTIDYSKAYAIIGEVMTSGEPVALIETLAARAAARLIEELDLAEKVTVKVRKRALPLGGLCDYAEAEHVIEKR</sequence>
<accession>A0A5C4S980</accession>
<keyword evidence="5 6" id="KW-0456">Lyase</keyword>
<evidence type="ECO:0000256" key="4">
    <source>
        <dbReference type="ARBA" id="ARBA00022909"/>
    </source>
</evidence>